<gene>
    <name evidence="2" type="ORF">ADL12_40525</name>
</gene>
<dbReference type="AlphaFoldDB" id="A0A101JAE0"/>
<dbReference type="EMBL" id="LLZG01000389">
    <property type="protein sequence ID" value="KUL23134.1"/>
    <property type="molecule type" value="Genomic_DNA"/>
</dbReference>
<proteinExistence type="predicted"/>
<evidence type="ECO:0000313" key="2">
    <source>
        <dbReference type="EMBL" id="KUL23134.1"/>
    </source>
</evidence>
<name>A0A101JAE0_9ACTN</name>
<evidence type="ECO:0000313" key="3">
    <source>
        <dbReference type="Proteomes" id="UP000053923"/>
    </source>
</evidence>
<comment type="caution">
    <text evidence="2">The sequence shown here is derived from an EMBL/GenBank/DDBJ whole genome shotgun (WGS) entry which is preliminary data.</text>
</comment>
<evidence type="ECO:0000256" key="1">
    <source>
        <dbReference type="SAM" id="MobiDB-lite"/>
    </source>
</evidence>
<sequence>MRIPTRSLGSSWTLRPQVGLRDGGEVADGEEHHVMPHLHTLRGQLGSPVDYVLDSVGGDLAAEAHAAVESRVNRGKAVLHP</sequence>
<reference evidence="3" key="1">
    <citation type="submission" date="2015-10" db="EMBL/GenBank/DDBJ databases">
        <authorList>
            <person name="Ju K.-S."/>
            <person name="Doroghazi J.R."/>
            <person name="Metcalf W.W."/>
        </authorList>
    </citation>
    <scope>NUCLEOTIDE SEQUENCE [LARGE SCALE GENOMIC DNA]</scope>
    <source>
        <strain evidence="3">NRRL 3151</strain>
    </source>
</reference>
<protein>
    <submittedName>
        <fullName evidence="2">Uncharacterized protein</fullName>
    </submittedName>
</protein>
<feature type="region of interest" description="Disordered" evidence="1">
    <location>
        <begin position="1"/>
        <end position="22"/>
    </location>
</feature>
<organism evidence="2 3">
    <name type="scientific">Streptomyces regalis</name>
    <dbReference type="NCBI Taxonomy" id="68262"/>
    <lineage>
        <taxon>Bacteria</taxon>
        <taxon>Bacillati</taxon>
        <taxon>Actinomycetota</taxon>
        <taxon>Actinomycetes</taxon>
        <taxon>Kitasatosporales</taxon>
        <taxon>Streptomycetaceae</taxon>
        <taxon>Streptomyces</taxon>
    </lineage>
</organism>
<dbReference type="Proteomes" id="UP000053923">
    <property type="component" value="Unassembled WGS sequence"/>
</dbReference>
<accession>A0A101JAE0</accession>
<keyword evidence="3" id="KW-1185">Reference proteome</keyword>